<dbReference type="Proteomes" id="UP000002613">
    <property type="component" value="Chromosome"/>
</dbReference>
<dbReference type="PIRSF" id="PIRSF004869">
    <property type="entry name" value="PflX_prd"/>
    <property type="match status" value="1"/>
</dbReference>
<dbReference type="eggNOG" id="arCOG00946">
    <property type="taxonomic scope" value="Archaea"/>
</dbReference>
<feature type="binding site" evidence="6">
    <location>
        <position position="82"/>
    </location>
    <ligand>
        <name>[4Fe-4S] cluster</name>
        <dbReference type="ChEBI" id="CHEBI:49883"/>
        <note>4Fe-4S-S-AdoMet</note>
    </ligand>
</feature>
<evidence type="ECO:0000256" key="5">
    <source>
        <dbReference type="ARBA" id="ARBA00023014"/>
    </source>
</evidence>
<comment type="cofactor">
    <cofactor evidence="6">
        <name>[4Fe-4S] cluster</name>
        <dbReference type="ChEBI" id="CHEBI:49883"/>
    </cofactor>
    <text evidence="6">Binds 1 [4Fe-4S] cluster. The cluster is coordinated with 3 cysteines and an exchangeable S-adenosyl-L-methionine.</text>
</comment>
<dbReference type="PROSITE" id="PS51918">
    <property type="entry name" value="RADICAL_SAM"/>
    <property type="match status" value="1"/>
</dbReference>
<dbReference type="InterPro" id="IPR058240">
    <property type="entry name" value="rSAM_sf"/>
</dbReference>
<dbReference type="NCBIfam" id="TIGR04337">
    <property type="entry name" value="AmmeMemoSam_rS"/>
    <property type="match status" value="1"/>
</dbReference>
<sequence>MIVESYLYEKLNGKVRCKTCMHYCVLSEDKWGICRVRKNENGKLMVYNYGMVSSIAVDPIEKKPFHHFMPGSRVLSFGGVSCNFRCAHCQNYEISFADLTFPYLRELTPEDVLEMLKERNADGVAWTYNEPSIWHEFAYDSNKLVKEEGYYTTYVTNGYLSFEAIDEISKYLDAANVDVKAFNEEFYRKICKAKLEKVLEAVEYLYKKGVFIEITYLVIPDLNDKREEIKSFAEWVAGIDKRIPVHFSRFHPDFQMLDKNPTPIKTLEMAVEIAKEYLDYVYIGNVWGHKYEDTFCPNCGYLLIDRHGFYIVKNNLKGDRCPNCGEKQNFVLEVKK</sequence>
<evidence type="ECO:0000313" key="8">
    <source>
        <dbReference type="EMBL" id="ADC64378.1"/>
    </source>
</evidence>
<dbReference type="InterPro" id="IPR006638">
    <property type="entry name" value="Elp3/MiaA/NifB-like_rSAM"/>
</dbReference>
<dbReference type="CDD" id="cd01335">
    <property type="entry name" value="Radical_SAM"/>
    <property type="match status" value="1"/>
</dbReference>
<dbReference type="SFLD" id="SFLDS00029">
    <property type="entry name" value="Radical_SAM"/>
    <property type="match status" value="1"/>
</dbReference>
<keyword evidence="9" id="KW-1185">Reference proteome</keyword>
<keyword evidence="2 6" id="KW-0949">S-adenosyl-L-methionine</keyword>
<evidence type="ECO:0000313" key="9">
    <source>
        <dbReference type="Proteomes" id="UP000002613"/>
    </source>
</evidence>
<name>D3S1S1_FERPA</name>
<dbReference type="PANTHER" id="PTHR30352:SF5">
    <property type="entry name" value="PYRUVATE FORMATE-LYASE 1-ACTIVATING ENZYME"/>
    <property type="match status" value="1"/>
</dbReference>
<dbReference type="SUPFAM" id="SSF102114">
    <property type="entry name" value="Radical SAM enzymes"/>
    <property type="match status" value="1"/>
</dbReference>
<dbReference type="Pfam" id="PF04055">
    <property type="entry name" value="Radical_SAM"/>
    <property type="match status" value="1"/>
</dbReference>
<organism evidence="8 9">
    <name type="scientific">Ferroglobus placidus (strain DSM 10642 / AEDII12DO)</name>
    <dbReference type="NCBI Taxonomy" id="589924"/>
    <lineage>
        <taxon>Archaea</taxon>
        <taxon>Methanobacteriati</taxon>
        <taxon>Methanobacteriota</taxon>
        <taxon>Archaeoglobi</taxon>
        <taxon>Archaeoglobales</taxon>
        <taxon>Archaeoglobaceae</taxon>
        <taxon>Ferroglobus</taxon>
    </lineage>
</organism>
<evidence type="ECO:0000256" key="6">
    <source>
        <dbReference type="PIRSR" id="PIRSR004869-50"/>
    </source>
</evidence>
<dbReference type="InterPro" id="IPR027596">
    <property type="entry name" value="AmmeMemoSam_rS"/>
</dbReference>
<dbReference type="InterPro" id="IPR034457">
    <property type="entry name" value="Organic_radical-activating"/>
</dbReference>
<dbReference type="OrthoDB" id="5682at2157"/>
<keyword evidence="3 6" id="KW-0479">Metal-binding</keyword>
<dbReference type="InterPro" id="IPR013785">
    <property type="entry name" value="Aldolase_TIM"/>
</dbReference>
<accession>D3S1S1</accession>
<keyword evidence="1" id="KW-0004">4Fe-4S</keyword>
<keyword evidence="4 6" id="KW-0408">Iron</keyword>
<dbReference type="EMBL" id="CP001899">
    <property type="protein sequence ID" value="ADC64378.1"/>
    <property type="molecule type" value="Genomic_DNA"/>
</dbReference>
<dbReference type="STRING" id="589924.Ferp_0192"/>
<dbReference type="PaxDb" id="589924-Ferp_0192"/>
<feature type="binding site" evidence="6">
    <location>
        <position position="89"/>
    </location>
    <ligand>
        <name>[4Fe-4S] cluster</name>
        <dbReference type="ChEBI" id="CHEBI:49883"/>
        <note>4Fe-4S-S-AdoMet</note>
    </ligand>
</feature>
<evidence type="ECO:0000256" key="4">
    <source>
        <dbReference type="ARBA" id="ARBA00023004"/>
    </source>
</evidence>
<dbReference type="GO" id="GO:0046872">
    <property type="term" value="F:metal ion binding"/>
    <property type="evidence" value="ECO:0007669"/>
    <property type="project" value="UniProtKB-KW"/>
</dbReference>
<dbReference type="KEGG" id="fpl:Ferp_0192"/>
<evidence type="ECO:0000256" key="2">
    <source>
        <dbReference type="ARBA" id="ARBA00022691"/>
    </source>
</evidence>
<gene>
    <name evidence="8" type="ordered locus">Ferp_0192</name>
</gene>
<dbReference type="InterPro" id="IPR007197">
    <property type="entry name" value="rSAM"/>
</dbReference>
<keyword evidence="5 6" id="KW-0411">Iron-sulfur</keyword>
<proteinExistence type="predicted"/>
<dbReference type="HOGENOM" id="CLU_044176_1_0_2"/>
<evidence type="ECO:0000256" key="1">
    <source>
        <dbReference type="ARBA" id="ARBA00022485"/>
    </source>
</evidence>
<dbReference type="PANTHER" id="PTHR30352">
    <property type="entry name" value="PYRUVATE FORMATE-LYASE-ACTIVATING ENZYME"/>
    <property type="match status" value="1"/>
</dbReference>
<dbReference type="SFLD" id="SFLDG01101">
    <property type="entry name" value="Uncharacterised_Radical_SAM_Su"/>
    <property type="match status" value="1"/>
</dbReference>
<dbReference type="GO" id="GO:0051539">
    <property type="term" value="F:4 iron, 4 sulfur cluster binding"/>
    <property type="evidence" value="ECO:0007669"/>
    <property type="project" value="UniProtKB-KW"/>
</dbReference>
<dbReference type="GO" id="GO:0003824">
    <property type="term" value="F:catalytic activity"/>
    <property type="evidence" value="ECO:0007669"/>
    <property type="project" value="InterPro"/>
</dbReference>
<dbReference type="RefSeq" id="WP_012964725.1">
    <property type="nucleotide sequence ID" value="NC_013849.1"/>
</dbReference>
<dbReference type="GeneID" id="8777686"/>
<dbReference type="Gene3D" id="3.20.20.70">
    <property type="entry name" value="Aldolase class I"/>
    <property type="match status" value="1"/>
</dbReference>
<feature type="binding site" evidence="6">
    <location>
        <position position="86"/>
    </location>
    <ligand>
        <name>[4Fe-4S] cluster</name>
        <dbReference type="ChEBI" id="CHEBI:49883"/>
        <note>4Fe-4S-S-AdoMet</note>
    </ligand>
</feature>
<protein>
    <submittedName>
        <fullName evidence="8">Radical SAM domain protein</fullName>
    </submittedName>
</protein>
<dbReference type="AlphaFoldDB" id="D3S1S1"/>
<reference evidence="9" key="1">
    <citation type="submission" date="2010-02" db="EMBL/GenBank/DDBJ databases">
        <title>Complete sequence of Ferroglobus placidus DSM 10642.</title>
        <authorList>
            <consortium name="US DOE Joint Genome Institute"/>
            <person name="Lucas S."/>
            <person name="Copeland A."/>
            <person name="Lapidus A."/>
            <person name="Cheng J.-F."/>
            <person name="Bruce D."/>
            <person name="Goodwin L."/>
            <person name="Pitluck S."/>
            <person name="Saunders E."/>
            <person name="Brettin T."/>
            <person name="Detter J.C."/>
            <person name="Han C."/>
            <person name="Tapia R."/>
            <person name="Larimer F."/>
            <person name="Land M."/>
            <person name="Hauser L."/>
            <person name="Kyrpides N."/>
            <person name="Ivanova N."/>
            <person name="Holmes D."/>
            <person name="Lovley D."/>
            <person name="Kyrpides N."/>
            <person name="Anderson I.J."/>
            <person name="Woyke T."/>
        </authorList>
    </citation>
    <scope>NUCLEOTIDE SEQUENCE [LARGE SCALE GENOMIC DNA]</scope>
    <source>
        <strain evidence="9">DSM 10642 / AEDII12DO</strain>
    </source>
</reference>
<evidence type="ECO:0000259" key="7">
    <source>
        <dbReference type="PROSITE" id="PS51918"/>
    </source>
</evidence>
<feature type="domain" description="Radical SAM core" evidence="7">
    <location>
        <begin position="67"/>
        <end position="289"/>
    </location>
</feature>
<reference evidence="8 9" key="2">
    <citation type="journal article" date="2011" name="Stand. Genomic Sci.">
        <title>Complete genome sequence of Ferroglobus placidus AEDII12DO.</title>
        <authorList>
            <person name="Anderson I."/>
            <person name="Risso C."/>
            <person name="Holmes D."/>
            <person name="Lucas S."/>
            <person name="Copeland A."/>
            <person name="Lapidus A."/>
            <person name="Cheng J.F."/>
            <person name="Bruce D."/>
            <person name="Goodwin L."/>
            <person name="Pitluck S."/>
            <person name="Saunders E."/>
            <person name="Brettin T."/>
            <person name="Detter J.C."/>
            <person name="Han C."/>
            <person name="Tapia R."/>
            <person name="Larimer F."/>
            <person name="Land M."/>
            <person name="Hauser L."/>
            <person name="Woyke T."/>
            <person name="Lovley D."/>
            <person name="Kyrpides N."/>
            <person name="Ivanova N."/>
        </authorList>
    </citation>
    <scope>NUCLEOTIDE SEQUENCE [LARGE SCALE GENOMIC DNA]</scope>
    <source>
        <strain evidence="9">DSM 10642 / AEDII12DO</strain>
    </source>
</reference>
<dbReference type="InterPro" id="IPR016431">
    <property type="entry name" value="Pyrv-formate_lyase-activ_prd"/>
</dbReference>
<dbReference type="SMART" id="SM00729">
    <property type="entry name" value="Elp3"/>
    <property type="match status" value="1"/>
</dbReference>
<evidence type="ECO:0000256" key="3">
    <source>
        <dbReference type="ARBA" id="ARBA00022723"/>
    </source>
</evidence>